<sequence>MVVGDLVTDVLASLGGPLTTGSDTAAAIRETGGGSAANTACWLSRLTDTTLVAVVGDDAAGRARVGELTCRTAVRFATGAPTGTVIVLSTPDERSMVTDRGANALLTAADIDAALPGARHLHLSGYVLFDPRTAAAGRHALTRAREIGATTSVDAGSAGPLRLLGPDRFLDWVRGTDVLLANLDEAYALVGTTPGVSSEVEPRELAELAARPGPEELARRLAGYATHAVVKLGADGAVWAGPGVVRAPGEPVVAVDPTGAGDAFAAGLLAAWLSGGTPAESLAAGAALGARAVTTVGARPR</sequence>
<dbReference type="InterPro" id="IPR002173">
    <property type="entry name" value="Carboh/pur_kinase_PfkB_CS"/>
</dbReference>
<dbReference type="GO" id="GO:0016301">
    <property type="term" value="F:kinase activity"/>
    <property type="evidence" value="ECO:0007669"/>
    <property type="project" value="UniProtKB-KW"/>
</dbReference>
<dbReference type="Pfam" id="PF00294">
    <property type="entry name" value="PfkB"/>
    <property type="match status" value="1"/>
</dbReference>
<dbReference type="EMBL" id="JADOUF010000001">
    <property type="protein sequence ID" value="MBG6138039.1"/>
    <property type="molecule type" value="Genomic_DNA"/>
</dbReference>
<dbReference type="Proteomes" id="UP000622552">
    <property type="component" value="Unassembled WGS sequence"/>
</dbReference>
<dbReference type="Gene3D" id="3.40.1190.20">
    <property type="match status" value="1"/>
</dbReference>
<dbReference type="AlphaFoldDB" id="A0A8J7GFQ0"/>
<keyword evidence="1" id="KW-0808">Transferase</keyword>
<dbReference type="PANTHER" id="PTHR10584">
    <property type="entry name" value="SUGAR KINASE"/>
    <property type="match status" value="1"/>
</dbReference>
<protein>
    <submittedName>
        <fullName evidence="4">Sugar/nucleoside kinase (Ribokinase family)</fullName>
    </submittedName>
</protein>
<gene>
    <name evidence="4" type="ORF">IW245_004233</name>
</gene>
<feature type="domain" description="Carbohydrate kinase PfkB" evidence="3">
    <location>
        <begin position="2"/>
        <end position="299"/>
    </location>
</feature>
<organism evidence="4 5">
    <name type="scientific">Longispora fulva</name>
    <dbReference type="NCBI Taxonomy" id="619741"/>
    <lineage>
        <taxon>Bacteria</taxon>
        <taxon>Bacillati</taxon>
        <taxon>Actinomycetota</taxon>
        <taxon>Actinomycetes</taxon>
        <taxon>Micromonosporales</taxon>
        <taxon>Micromonosporaceae</taxon>
        <taxon>Longispora</taxon>
    </lineage>
</organism>
<dbReference type="InterPro" id="IPR011611">
    <property type="entry name" value="PfkB_dom"/>
</dbReference>
<proteinExistence type="predicted"/>
<keyword evidence="2 4" id="KW-0418">Kinase</keyword>
<evidence type="ECO:0000313" key="4">
    <source>
        <dbReference type="EMBL" id="MBG6138039.1"/>
    </source>
</evidence>
<evidence type="ECO:0000259" key="3">
    <source>
        <dbReference type="Pfam" id="PF00294"/>
    </source>
</evidence>
<reference evidence="4" key="1">
    <citation type="submission" date="2020-11" db="EMBL/GenBank/DDBJ databases">
        <title>Sequencing the genomes of 1000 actinobacteria strains.</title>
        <authorList>
            <person name="Klenk H.-P."/>
        </authorList>
    </citation>
    <scope>NUCLEOTIDE SEQUENCE</scope>
    <source>
        <strain evidence="4">DSM 45356</strain>
    </source>
</reference>
<keyword evidence="5" id="KW-1185">Reference proteome</keyword>
<dbReference type="PROSITE" id="PS00584">
    <property type="entry name" value="PFKB_KINASES_2"/>
    <property type="match status" value="1"/>
</dbReference>
<evidence type="ECO:0000256" key="1">
    <source>
        <dbReference type="ARBA" id="ARBA00022679"/>
    </source>
</evidence>
<dbReference type="InterPro" id="IPR029056">
    <property type="entry name" value="Ribokinase-like"/>
</dbReference>
<evidence type="ECO:0000256" key="2">
    <source>
        <dbReference type="ARBA" id="ARBA00022777"/>
    </source>
</evidence>
<name>A0A8J7GFQ0_9ACTN</name>
<accession>A0A8J7GFQ0</accession>
<evidence type="ECO:0000313" key="5">
    <source>
        <dbReference type="Proteomes" id="UP000622552"/>
    </source>
</evidence>
<dbReference type="SUPFAM" id="SSF53613">
    <property type="entry name" value="Ribokinase-like"/>
    <property type="match status" value="1"/>
</dbReference>
<dbReference type="PANTHER" id="PTHR10584:SF167">
    <property type="entry name" value="PFKB DOMAIN PROTEIN"/>
    <property type="match status" value="1"/>
</dbReference>
<comment type="caution">
    <text evidence="4">The sequence shown here is derived from an EMBL/GenBank/DDBJ whole genome shotgun (WGS) entry which is preliminary data.</text>
</comment>